<dbReference type="AlphaFoldDB" id="A0A835EEG7"/>
<evidence type="ECO:0000313" key="2">
    <source>
        <dbReference type="EMBL" id="KAF8677015.1"/>
    </source>
</evidence>
<comment type="caution">
    <text evidence="2">The sequence shown here is derived from an EMBL/GenBank/DDBJ whole genome shotgun (WGS) entry which is preliminary data.</text>
</comment>
<feature type="domain" description="DUF6598" evidence="1">
    <location>
        <begin position="24"/>
        <end position="242"/>
    </location>
</feature>
<dbReference type="OrthoDB" id="673623at2759"/>
<dbReference type="PANTHER" id="PTHR33065">
    <property type="entry name" value="OS07G0486400 PROTEIN"/>
    <property type="match status" value="1"/>
</dbReference>
<sequence>MLLSDPKDCKFYHGTCITHQSRNMLQIFSLKLAKIPVDTGSVELYGYIATRDVLDPLLNYVVNFSRNDPLIVKQGSLIEMTGPKRGIELCDSTLIEYDMRIKTCGQEKSDLQLIDGVSFVDEQGTLSEYAITRRIHGDYGAATIEVYISEVRSTFNLCVGCFTSGLSQEIQLFDAAIGESCGLRRSVVAVVKNTWLDLKFKVPSWPSYSNLDVEHCCTFKAISHGWTSQMIKTEFASILVKVTWSSLSMSNI</sequence>
<reference evidence="2" key="1">
    <citation type="submission" date="2020-07" db="EMBL/GenBank/DDBJ databases">
        <title>Genome sequence and genetic diversity analysis of an under-domesticated orphan crop, white fonio (Digitaria exilis).</title>
        <authorList>
            <person name="Bennetzen J.L."/>
            <person name="Chen S."/>
            <person name="Ma X."/>
            <person name="Wang X."/>
            <person name="Yssel A.E.J."/>
            <person name="Chaluvadi S.R."/>
            <person name="Johnson M."/>
            <person name="Gangashetty P."/>
            <person name="Hamidou F."/>
            <person name="Sanogo M.D."/>
            <person name="Zwaenepoel A."/>
            <person name="Wallace J."/>
            <person name="Van De Peer Y."/>
            <person name="Van Deynze A."/>
        </authorList>
    </citation>
    <scope>NUCLEOTIDE SEQUENCE</scope>
    <source>
        <tissue evidence="2">Leaves</tissue>
    </source>
</reference>
<proteinExistence type="predicted"/>
<dbReference type="InterPro" id="IPR046533">
    <property type="entry name" value="DUF6598"/>
</dbReference>
<name>A0A835EEG7_9POAL</name>
<dbReference type="Pfam" id="PF20241">
    <property type="entry name" value="DUF6598"/>
    <property type="match status" value="1"/>
</dbReference>
<dbReference type="EMBL" id="JACEFO010002150">
    <property type="protein sequence ID" value="KAF8677015.1"/>
    <property type="molecule type" value="Genomic_DNA"/>
</dbReference>
<keyword evidence="3" id="KW-1185">Reference proteome</keyword>
<accession>A0A835EEG7</accession>
<gene>
    <name evidence="2" type="ORF">HU200_046471</name>
</gene>
<evidence type="ECO:0000313" key="3">
    <source>
        <dbReference type="Proteomes" id="UP000636709"/>
    </source>
</evidence>
<dbReference type="PANTHER" id="PTHR33065:SF212">
    <property type="entry name" value="DUF6598 DOMAIN-CONTAINING PROTEIN"/>
    <property type="match status" value="1"/>
</dbReference>
<evidence type="ECO:0000259" key="1">
    <source>
        <dbReference type="Pfam" id="PF20241"/>
    </source>
</evidence>
<protein>
    <recommendedName>
        <fullName evidence="1">DUF6598 domain-containing protein</fullName>
    </recommendedName>
</protein>
<dbReference type="Proteomes" id="UP000636709">
    <property type="component" value="Unassembled WGS sequence"/>
</dbReference>
<organism evidence="2 3">
    <name type="scientific">Digitaria exilis</name>
    <dbReference type="NCBI Taxonomy" id="1010633"/>
    <lineage>
        <taxon>Eukaryota</taxon>
        <taxon>Viridiplantae</taxon>
        <taxon>Streptophyta</taxon>
        <taxon>Embryophyta</taxon>
        <taxon>Tracheophyta</taxon>
        <taxon>Spermatophyta</taxon>
        <taxon>Magnoliopsida</taxon>
        <taxon>Liliopsida</taxon>
        <taxon>Poales</taxon>
        <taxon>Poaceae</taxon>
        <taxon>PACMAD clade</taxon>
        <taxon>Panicoideae</taxon>
        <taxon>Panicodae</taxon>
        <taxon>Paniceae</taxon>
        <taxon>Anthephorinae</taxon>
        <taxon>Digitaria</taxon>
    </lineage>
</organism>